<evidence type="ECO:0000256" key="1">
    <source>
        <dbReference type="SAM" id="MobiDB-lite"/>
    </source>
</evidence>
<feature type="region of interest" description="Disordered" evidence="1">
    <location>
        <begin position="1"/>
        <end position="28"/>
    </location>
</feature>
<dbReference type="RefSeq" id="WP_314207099.1">
    <property type="nucleotide sequence ID" value="NZ_JAVTLL010000040.1"/>
</dbReference>
<dbReference type="EMBL" id="JAVTLL010000040">
    <property type="protein sequence ID" value="MDT7846872.1"/>
    <property type="molecule type" value="Genomic_DNA"/>
</dbReference>
<comment type="caution">
    <text evidence="3">The sequence shown here is derived from an EMBL/GenBank/DDBJ whole genome shotgun (WGS) entry which is preliminary data.</text>
</comment>
<dbReference type="Pfam" id="PF08906">
    <property type="entry name" value="T6SS_Tdi1_C"/>
    <property type="match status" value="1"/>
</dbReference>
<sequence length="228" mass="25109">MPHAEELPSLADHIGPPPAPSAATGTPAEHFPEAHRALLDRFNGFTVHHGAFRLLGIGRGDALDLAAWNAYDTWRFAWDDRIDDFVIFGETAFGDSYAYRRLPGGGLAPEVHFLEGVLLRPEVIAPSFEAFFADELLRNAKEPYDILVVEAVHRHGPIAPDQHWAYVPSVALGGEEDVENITLLPATVAMTFAGDIATAMQGADRDATSVEPYTDERGRPRLRVRFDR</sequence>
<name>A0ABU3M5S9_9ACTN</name>
<dbReference type="Proteomes" id="UP001257948">
    <property type="component" value="Unassembled WGS sequence"/>
</dbReference>
<protein>
    <submittedName>
        <fullName evidence="3">DUF1851 domain-containing protein</fullName>
    </submittedName>
</protein>
<accession>A0ABU3M5S9</accession>
<dbReference type="InterPro" id="IPR037883">
    <property type="entry name" value="Knr4/Smi1-like_sf"/>
</dbReference>
<evidence type="ECO:0000259" key="2">
    <source>
        <dbReference type="Pfam" id="PF08906"/>
    </source>
</evidence>
<gene>
    <name evidence="3" type="ORF">RQC66_39765</name>
</gene>
<evidence type="ECO:0000313" key="4">
    <source>
        <dbReference type="Proteomes" id="UP001257948"/>
    </source>
</evidence>
<feature type="domain" description="T6SS immunity protein Tdi1 C-terminal" evidence="2">
    <location>
        <begin position="140"/>
        <end position="196"/>
    </location>
</feature>
<keyword evidence="4" id="KW-1185">Reference proteome</keyword>
<proteinExistence type="predicted"/>
<dbReference type="InterPro" id="IPR015002">
    <property type="entry name" value="T6SS_Tdi1_C"/>
</dbReference>
<evidence type="ECO:0000313" key="3">
    <source>
        <dbReference type="EMBL" id="MDT7846872.1"/>
    </source>
</evidence>
<reference evidence="4" key="1">
    <citation type="submission" date="2023-07" db="EMBL/GenBank/DDBJ databases">
        <title>Draft genome sequence of the endophytic actinobacterium Streptomyces justiciae WPN32, a potential antibiotic producer.</title>
        <authorList>
            <person name="Yasawong M."/>
            <person name="Pana W."/>
            <person name="Ganta P."/>
            <person name="Santapan N."/>
            <person name="Songngamsuk T."/>
            <person name="Phatcharaharikarn M."/>
            <person name="Kerdtoob S."/>
            <person name="Nantapong N."/>
        </authorList>
    </citation>
    <scope>NUCLEOTIDE SEQUENCE [LARGE SCALE GENOMIC DNA]</scope>
    <source>
        <strain evidence="4">WPN32</strain>
    </source>
</reference>
<organism evidence="3 4">
    <name type="scientific">Streptomyces justiciae</name>
    <dbReference type="NCBI Taxonomy" id="2780140"/>
    <lineage>
        <taxon>Bacteria</taxon>
        <taxon>Bacillati</taxon>
        <taxon>Actinomycetota</taxon>
        <taxon>Actinomycetes</taxon>
        <taxon>Kitasatosporales</taxon>
        <taxon>Streptomycetaceae</taxon>
        <taxon>Streptomyces</taxon>
    </lineage>
</organism>
<dbReference type="SUPFAM" id="SSF160631">
    <property type="entry name" value="SMI1/KNR4-like"/>
    <property type="match status" value="1"/>
</dbReference>